<keyword evidence="5" id="KW-1185">Reference proteome</keyword>
<reference evidence="4 5" key="1">
    <citation type="submission" date="2018-01" db="EMBL/GenBank/DDBJ databases">
        <title>Draft genome sequence of Jishengella sp. NA12.</title>
        <authorList>
            <person name="Sahin N."/>
            <person name="Ay H."/>
            <person name="Saygin H."/>
        </authorList>
    </citation>
    <scope>NUCLEOTIDE SEQUENCE [LARGE SCALE GENOMIC DNA]</scope>
    <source>
        <strain evidence="4 5">NA12</strain>
    </source>
</reference>
<evidence type="ECO:0000313" key="5">
    <source>
        <dbReference type="Proteomes" id="UP000248924"/>
    </source>
</evidence>
<organism evidence="4 5">
    <name type="scientific">Micromonospora craterilacus</name>
    <dbReference type="NCBI Taxonomy" id="1655439"/>
    <lineage>
        <taxon>Bacteria</taxon>
        <taxon>Bacillati</taxon>
        <taxon>Actinomycetota</taxon>
        <taxon>Actinomycetes</taxon>
        <taxon>Micromonosporales</taxon>
        <taxon>Micromonosporaceae</taxon>
        <taxon>Micromonospora</taxon>
    </lineage>
</organism>
<dbReference type="AlphaFoldDB" id="A0A2W2EJV1"/>
<keyword evidence="2 3" id="KW-0040">ANK repeat</keyword>
<sequence>MTEAADQRLVEAVHAGDEVAVGQALADGADPDVTVGRFRGSVLAGAAGSGWLGIVGLLVDAGARIGPADPYTGSPLRAAVIEARADVVQFLVGRGALAVEPATRSSVLAEAVSCASFRPTPAARATLRVLLEAQAAPGPSEEAPLITAVMRPAAPAVLRLLLAYGADANHERSDATPAIVVAARRGDHAAVDVLLQAGADVDAADGRGRTALMHAVERNERRVIAALLLAGAAIDAVSADGMTALRLARGWQRQNVQFMLGERHVGLDDVPITRTVVRAVPTGVRLAGDPQMLHLLANVIDIALDDLGDDEWNTRTGTHADTARAMAVRLRNEIVPAANASWHQLDATADELAAARSALVELAYGTTRTMPTGTSRLKIIDVLEELNRQLGR</sequence>
<proteinExistence type="predicted"/>
<dbReference type="PANTHER" id="PTHR24171">
    <property type="entry name" value="ANKYRIN REPEAT DOMAIN-CONTAINING PROTEIN 39-RELATED"/>
    <property type="match status" value="1"/>
</dbReference>
<dbReference type="OrthoDB" id="3286516at2"/>
<dbReference type="PROSITE" id="PS50297">
    <property type="entry name" value="ANK_REP_REGION"/>
    <property type="match status" value="2"/>
</dbReference>
<name>A0A2W2EJV1_9ACTN</name>
<protein>
    <submittedName>
        <fullName evidence="4">Uncharacterized protein</fullName>
    </submittedName>
</protein>
<dbReference type="RefSeq" id="WP_111212565.1">
    <property type="nucleotide sequence ID" value="NZ_POTY01000017.1"/>
</dbReference>
<dbReference type="Gene3D" id="1.25.40.20">
    <property type="entry name" value="Ankyrin repeat-containing domain"/>
    <property type="match status" value="2"/>
</dbReference>
<evidence type="ECO:0000313" key="4">
    <source>
        <dbReference type="EMBL" id="PZG22603.1"/>
    </source>
</evidence>
<evidence type="ECO:0000256" key="1">
    <source>
        <dbReference type="ARBA" id="ARBA00022737"/>
    </source>
</evidence>
<keyword evidence="1" id="KW-0677">Repeat</keyword>
<accession>A0A2W2EJV1</accession>
<dbReference type="Pfam" id="PF12796">
    <property type="entry name" value="Ank_2"/>
    <property type="match status" value="1"/>
</dbReference>
<gene>
    <name evidence="4" type="ORF">C1I95_04905</name>
</gene>
<dbReference type="SMART" id="SM00248">
    <property type="entry name" value="ANK"/>
    <property type="match status" value="4"/>
</dbReference>
<dbReference type="PANTHER" id="PTHR24171:SF10">
    <property type="entry name" value="ANKYRIN REPEAT DOMAIN-CONTAINING PROTEIN 29-LIKE"/>
    <property type="match status" value="1"/>
</dbReference>
<dbReference type="PROSITE" id="PS50088">
    <property type="entry name" value="ANK_REPEAT"/>
    <property type="match status" value="2"/>
</dbReference>
<dbReference type="InterPro" id="IPR002110">
    <property type="entry name" value="Ankyrin_rpt"/>
</dbReference>
<dbReference type="SUPFAM" id="SSF48403">
    <property type="entry name" value="Ankyrin repeat"/>
    <property type="match status" value="1"/>
</dbReference>
<feature type="repeat" description="ANK" evidence="3">
    <location>
        <begin position="207"/>
        <end position="239"/>
    </location>
</feature>
<evidence type="ECO:0000256" key="3">
    <source>
        <dbReference type="PROSITE-ProRule" id="PRU00023"/>
    </source>
</evidence>
<evidence type="ECO:0000256" key="2">
    <source>
        <dbReference type="ARBA" id="ARBA00023043"/>
    </source>
</evidence>
<dbReference type="Proteomes" id="UP000248924">
    <property type="component" value="Unassembled WGS sequence"/>
</dbReference>
<feature type="repeat" description="ANK" evidence="3">
    <location>
        <begin position="174"/>
        <end position="206"/>
    </location>
</feature>
<dbReference type="InterPro" id="IPR036770">
    <property type="entry name" value="Ankyrin_rpt-contain_sf"/>
</dbReference>
<comment type="caution">
    <text evidence="4">The sequence shown here is derived from an EMBL/GenBank/DDBJ whole genome shotgun (WGS) entry which is preliminary data.</text>
</comment>
<dbReference type="EMBL" id="POTY01000017">
    <property type="protein sequence ID" value="PZG22603.1"/>
    <property type="molecule type" value="Genomic_DNA"/>
</dbReference>